<name>G3U8V0_LOXAF</name>
<evidence type="ECO:0000313" key="2">
    <source>
        <dbReference type="Proteomes" id="UP000007646"/>
    </source>
</evidence>
<dbReference type="eggNOG" id="KOG1721">
    <property type="taxonomic scope" value="Eukaryota"/>
</dbReference>
<sequence length="179" mass="20935">IIGFNEIGWKYQSSLLGNADSAMKIVSENSVFTLNLCHFFFTGCQPFKPDTILQLGQEERLWMMETETQRSFPGHRSQNEIEALQKAGLRYLLHEVLICWQVWEQFASKLTRNQDSVTNLQGKRSKLLIQNDSPCQMWAGESIQVSEDGKYVMKLQEESSISIKNQEFPFRTNWDFWRK</sequence>
<reference evidence="1" key="2">
    <citation type="submission" date="2025-08" db="UniProtKB">
        <authorList>
            <consortium name="Ensembl"/>
        </authorList>
    </citation>
    <scope>IDENTIFICATION</scope>
    <source>
        <strain evidence="1">Isolate ISIS603380</strain>
    </source>
</reference>
<dbReference type="GeneTree" id="ENSGT00940000164819"/>
<accession>G3U8V0</accession>
<keyword evidence="2" id="KW-1185">Reference proteome</keyword>
<dbReference type="AlphaFoldDB" id="G3U8V0"/>
<protein>
    <recommendedName>
        <fullName evidence="3">KRAB domain-containing protein</fullName>
    </recommendedName>
</protein>
<dbReference type="InParanoid" id="G3U8V0"/>
<proteinExistence type="predicted"/>
<dbReference type="Proteomes" id="UP000007646">
    <property type="component" value="Unassembled WGS sequence"/>
</dbReference>
<dbReference type="HOGENOM" id="CLU_002678_69_2_1"/>
<evidence type="ECO:0000313" key="1">
    <source>
        <dbReference type="Ensembl" id="ENSLAFP00000024258.1"/>
    </source>
</evidence>
<reference evidence="1" key="3">
    <citation type="submission" date="2025-09" db="UniProtKB">
        <authorList>
            <consortium name="Ensembl"/>
        </authorList>
    </citation>
    <scope>IDENTIFICATION</scope>
    <source>
        <strain evidence="1">Isolate ISIS603380</strain>
    </source>
</reference>
<evidence type="ECO:0008006" key="3">
    <source>
        <dbReference type="Google" id="ProtNLM"/>
    </source>
</evidence>
<dbReference type="Ensembl" id="ENSLAFT00000034707.1">
    <property type="protein sequence ID" value="ENSLAFP00000024258.1"/>
    <property type="gene ID" value="ENSLAFG00000030057.1"/>
</dbReference>
<reference evidence="1 2" key="1">
    <citation type="submission" date="2009-06" db="EMBL/GenBank/DDBJ databases">
        <title>The Genome Sequence of Loxodonta africana (African elephant).</title>
        <authorList>
            <person name="Di Palma F."/>
            <person name="Heiman D."/>
            <person name="Young S."/>
            <person name="Johnson J."/>
            <person name="Lander E.S."/>
            <person name="Lindblad-Toh K."/>
        </authorList>
    </citation>
    <scope>NUCLEOTIDE SEQUENCE [LARGE SCALE GENOMIC DNA]</scope>
    <source>
        <strain evidence="1 2">Isolate ISIS603380</strain>
    </source>
</reference>
<organism evidence="1 2">
    <name type="scientific">Loxodonta africana</name>
    <name type="common">African elephant</name>
    <dbReference type="NCBI Taxonomy" id="9785"/>
    <lineage>
        <taxon>Eukaryota</taxon>
        <taxon>Metazoa</taxon>
        <taxon>Chordata</taxon>
        <taxon>Craniata</taxon>
        <taxon>Vertebrata</taxon>
        <taxon>Euteleostomi</taxon>
        <taxon>Mammalia</taxon>
        <taxon>Eutheria</taxon>
        <taxon>Afrotheria</taxon>
        <taxon>Proboscidea</taxon>
        <taxon>Elephantidae</taxon>
        <taxon>Loxodonta</taxon>
    </lineage>
</organism>